<dbReference type="OrthoDB" id="9804993at2"/>
<dbReference type="Gene3D" id="3.40.50.1820">
    <property type="entry name" value="alpha/beta hydrolase"/>
    <property type="match status" value="1"/>
</dbReference>
<sequence length="190" mass="21698">MTTQRLEQLSEQFTIILVPGLRDSDEHHWQSCWGRRCPFLKRIMQRNWLEPDIETWISAIRRELATCQLPAILVGHSFGALASCRLVQTQKMNIAGIVMVAPAEPSLFELDEAVLPEKLPTASLMFASRNDPLMTFKRAQFWAQCWGARVIDIGEAGHINTESGFGEWNYGLEQLAEFGESLQHDIKEHF</sequence>
<dbReference type="InterPro" id="IPR029058">
    <property type="entry name" value="AB_hydrolase_fold"/>
</dbReference>
<name>A0A506VDI5_9GAMM</name>
<dbReference type="GO" id="GO:0016787">
    <property type="term" value="F:hydrolase activity"/>
    <property type="evidence" value="ECO:0007669"/>
    <property type="project" value="UniProtKB-KW"/>
</dbReference>
<dbReference type="AlphaFoldDB" id="A0A506VDI5"/>
<evidence type="ECO:0000313" key="2">
    <source>
        <dbReference type="Proteomes" id="UP000319523"/>
    </source>
</evidence>
<comment type="caution">
    <text evidence="1">The sequence shown here is derived from an EMBL/GenBank/DDBJ whole genome shotgun (WGS) entry which is preliminary data.</text>
</comment>
<dbReference type="RefSeq" id="WP_141174876.1">
    <property type="nucleotide sequence ID" value="NZ_JBHUFX010000032.1"/>
</dbReference>
<dbReference type="InterPro" id="IPR010662">
    <property type="entry name" value="RBBP9/YdeN"/>
</dbReference>
<organism evidence="1 2">
    <name type="scientific">Mixta tenebrionis</name>
    <dbReference type="NCBI Taxonomy" id="2562439"/>
    <lineage>
        <taxon>Bacteria</taxon>
        <taxon>Pseudomonadati</taxon>
        <taxon>Pseudomonadota</taxon>
        <taxon>Gammaproteobacteria</taxon>
        <taxon>Enterobacterales</taxon>
        <taxon>Erwiniaceae</taxon>
        <taxon>Mixta</taxon>
    </lineage>
</organism>
<proteinExistence type="predicted"/>
<reference evidence="1 2" key="1">
    <citation type="submission" date="2019-06" db="EMBL/GenBank/DDBJ databases">
        <authorList>
            <person name="Yang Y."/>
        </authorList>
    </citation>
    <scope>NUCLEOTIDE SEQUENCE [LARGE SCALE GENOMIC DNA]</scope>
    <source>
        <strain evidence="1 2">BIT-26</strain>
    </source>
</reference>
<keyword evidence="1" id="KW-0378">Hydrolase</keyword>
<evidence type="ECO:0000313" key="1">
    <source>
        <dbReference type="EMBL" id="TPW43685.1"/>
    </source>
</evidence>
<dbReference type="Proteomes" id="UP000319523">
    <property type="component" value="Unassembled WGS sequence"/>
</dbReference>
<keyword evidence="2" id="KW-1185">Reference proteome</keyword>
<dbReference type="EMBL" id="VHQI01000002">
    <property type="protein sequence ID" value="TPW43685.1"/>
    <property type="molecule type" value="Genomic_DNA"/>
</dbReference>
<accession>A0A506VDI5</accession>
<protein>
    <submittedName>
        <fullName evidence="1">Alpha/beta hydrolase</fullName>
    </submittedName>
</protein>
<dbReference type="Pfam" id="PF06821">
    <property type="entry name" value="Ser_hydrolase"/>
    <property type="match status" value="1"/>
</dbReference>
<dbReference type="SUPFAM" id="SSF53474">
    <property type="entry name" value="alpha/beta-Hydrolases"/>
    <property type="match status" value="1"/>
</dbReference>
<gene>
    <name evidence="1" type="ORF">FKM52_03845</name>
</gene>